<proteinExistence type="predicted"/>
<keyword evidence="5" id="KW-0046">Antibiotic resistance</keyword>
<keyword evidence="3" id="KW-0547">Nucleotide-binding</keyword>
<dbReference type="InterPro" id="IPR027417">
    <property type="entry name" value="P-loop_NTPase"/>
</dbReference>
<evidence type="ECO:0000259" key="6">
    <source>
        <dbReference type="PROSITE" id="PS50893"/>
    </source>
</evidence>
<evidence type="ECO:0000256" key="2">
    <source>
        <dbReference type="ARBA" id="ARBA00022448"/>
    </source>
</evidence>
<evidence type="ECO:0000256" key="5">
    <source>
        <dbReference type="ARBA" id="ARBA00023251"/>
    </source>
</evidence>
<dbReference type="CDD" id="cd03230">
    <property type="entry name" value="ABC_DR_subfamily_A"/>
    <property type="match status" value="1"/>
</dbReference>
<accession>A0ABY2E8K7</accession>
<dbReference type="RefSeq" id="WP_133105748.1">
    <property type="nucleotide sequence ID" value="NZ_SMNA01000001.1"/>
</dbReference>
<feature type="domain" description="ABC transporter" evidence="6">
    <location>
        <begin position="4"/>
        <end position="229"/>
    </location>
</feature>
<keyword evidence="2" id="KW-0813">Transport</keyword>
<evidence type="ECO:0000313" key="7">
    <source>
        <dbReference type="EMBL" id="TDE98846.1"/>
    </source>
</evidence>
<keyword evidence="8" id="KW-1185">Reference proteome</keyword>
<keyword evidence="4 7" id="KW-0067">ATP-binding</keyword>
<evidence type="ECO:0000313" key="8">
    <source>
        <dbReference type="Proteomes" id="UP000504882"/>
    </source>
</evidence>
<dbReference type="InterPro" id="IPR003439">
    <property type="entry name" value="ABC_transporter-like_ATP-bd"/>
</dbReference>
<sequence length="310" mass="33429">MAVVEIDHLTKVYRGRAVVDDVSLAVESGEIFGLLGRNGAGKSTTVEAAIGLREPDGGRVRVFGLDPRRERARVQQAVGVQLQATHLHMSLTVTELIRMYRSFYHDGLDPGELIERLGLGTVRDSRYDQLSGGEGQRLSIALALVGRPRLAVLDELTTGLDSVARRSMWSLIEEMRADGITIVLVSHFMEEVERLCDRVAVLDAGKVVALDTPAGLVRQVSGVGGVSFRAHAPLDPSVLAGLPGVEDVLIDGDQVRVSGRGDLVTQVTTTLVRHAVPATDFRTTTATLDDAFLQLTGHELGEPEPTRDLS</sequence>
<dbReference type="GO" id="GO:0005524">
    <property type="term" value="F:ATP binding"/>
    <property type="evidence" value="ECO:0007669"/>
    <property type="project" value="UniProtKB-KW"/>
</dbReference>
<protein>
    <submittedName>
        <fullName evidence="7">ABC transporter ATP-binding protein</fullName>
    </submittedName>
</protein>
<dbReference type="InterPro" id="IPR003593">
    <property type="entry name" value="AAA+_ATPase"/>
</dbReference>
<reference evidence="7 8" key="1">
    <citation type="submission" date="2019-03" db="EMBL/GenBank/DDBJ databases">
        <title>Genomic features of bacteria from cold environments.</title>
        <authorList>
            <person name="Shen L."/>
        </authorList>
    </citation>
    <scope>NUCLEOTIDE SEQUENCE [LARGE SCALE GENOMIC DNA]</scope>
    <source>
        <strain evidence="8">T3246-1</strain>
    </source>
</reference>
<dbReference type="InterPro" id="IPR050763">
    <property type="entry name" value="ABC_transporter_ATP-binding"/>
</dbReference>
<dbReference type="SUPFAM" id="SSF52540">
    <property type="entry name" value="P-loop containing nucleoside triphosphate hydrolases"/>
    <property type="match status" value="1"/>
</dbReference>
<gene>
    <name evidence="7" type="ORF">EXU48_01200</name>
</gene>
<organism evidence="7 8">
    <name type="scientific">Occultella glacieicola</name>
    <dbReference type="NCBI Taxonomy" id="2518684"/>
    <lineage>
        <taxon>Bacteria</taxon>
        <taxon>Bacillati</taxon>
        <taxon>Actinomycetota</taxon>
        <taxon>Actinomycetes</taxon>
        <taxon>Micrococcales</taxon>
        <taxon>Ruaniaceae</taxon>
        <taxon>Occultella</taxon>
    </lineage>
</organism>
<dbReference type="Proteomes" id="UP000504882">
    <property type="component" value="Unassembled WGS sequence"/>
</dbReference>
<comment type="caution">
    <text evidence="7">The sequence shown here is derived from an EMBL/GenBank/DDBJ whole genome shotgun (WGS) entry which is preliminary data.</text>
</comment>
<name>A0ABY2E8K7_9MICO</name>
<comment type="subcellular location">
    <subcellularLocation>
        <location evidence="1">Cell membrane</location>
        <topology evidence="1">Peripheral membrane protein</topology>
    </subcellularLocation>
</comment>
<dbReference type="EMBL" id="SMNA01000001">
    <property type="protein sequence ID" value="TDE98846.1"/>
    <property type="molecule type" value="Genomic_DNA"/>
</dbReference>
<evidence type="ECO:0000256" key="4">
    <source>
        <dbReference type="ARBA" id="ARBA00022840"/>
    </source>
</evidence>
<evidence type="ECO:0000256" key="3">
    <source>
        <dbReference type="ARBA" id="ARBA00022741"/>
    </source>
</evidence>
<dbReference type="SMART" id="SM00382">
    <property type="entry name" value="AAA"/>
    <property type="match status" value="1"/>
</dbReference>
<dbReference type="PANTHER" id="PTHR42711:SF16">
    <property type="entry name" value="ABC TRANSPORTER ATP-BINDING PROTEIN"/>
    <property type="match status" value="1"/>
</dbReference>
<dbReference type="PROSITE" id="PS50893">
    <property type="entry name" value="ABC_TRANSPORTER_2"/>
    <property type="match status" value="1"/>
</dbReference>
<dbReference type="PANTHER" id="PTHR42711">
    <property type="entry name" value="ABC TRANSPORTER ATP-BINDING PROTEIN"/>
    <property type="match status" value="1"/>
</dbReference>
<evidence type="ECO:0000256" key="1">
    <source>
        <dbReference type="ARBA" id="ARBA00004202"/>
    </source>
</evidence>
<dbReference type="Pfam" id="PF00005">
    <property type="entry name" value="ABC_tran"/>
    <property type="match status" value="1"/>
</dbReference>
<dbReference type="Gene3D" id="3.40.50.300">
    <property type="entry name" value="P-loop containing nucleotide triphosphate hydrolases"/>
    <property type="match status" value="1"/>
</dbReference>